<feature type="region of interest" description="Disordered" evidence="1">
    <location>
        <begin position="80"/>
        <end position="106"/>
    </location>
</feature>
<evidence type="ECO:0000313" key="2">
    <source>
        <dbReference type="EMBL" id="ROV87471.1"/>
    </source>
</evidence>
<evidence type="ECO:0000313" key="3">
    <source>
        <dbReference type="Proteomes" id="UP000284375"/>
    </source>
</evidence>
<feature type="compositionally biased region" description="Basic and acidic residues" evidence="1">
    <location>
        <begin position="404"/>
        <end position="418"/>
    </location>
</feature>
<dbReference type="OrthoDB" id="5407351at2759"/>
<accession>A0A423V9E1</accession>
<dbReference type="Proteomes" id="UP000284375">
    <property type="component" value="Unassembled WGS sequence"/>
</dbReference>
<dbReference type="AlphaFoldDB" id="A0A423V9E1"/>
<dbReference type="EMBL" id="LJZO01000082">
    <property type="protein sequence ID" value="ROV87471.1"/>
    <property type="molecule type" value="Genomic_DNA"/>
</dbReference>
<feature type="compositionally biased region" description="Polar residues" evidence="1">
    <location>
        <begin position="423"/>
        <end position="436"/>
    </location>
</feature>
<dbReference type="STRING" id="252740.A0A423V9E1"/>
<gene>
    <name evidence="2" type="ORF">VSDG_09787</name>
</gene>
<keyword evidence="3" id="KW-1185">Reference proteome</keyword>
<feature type="region of interest" description="Disordered" evidence="1">
    <location>
        <begin position="360"/>
        <end position="436"/>
    </location>
</feature>
<proteinExistence type="predicted"/>
<comment type="caution">
    <text evidence="2">The sequence shown here is derived from an EMBL/GenBank/DDBJ whole genome shotgun (WGS) entry which is preliminary data.</text>
</comment>
<sequence length="436" mass="46985">MADNLCGPSAPTKGLVGHLNGDRTLQQDRVVNAPAVASGSTFRSNTETRANATAGDAAFSAFTADLTGPQAHMPRPLQDMQGRHTFPDGRSVRVTPDGRTIRGPHPDLVRMAPSGPAFHGGLEGLAQSNTSWVQDFERMQLAQGVRAGPRAVAGGTSAALPPQLSSPHQAPVNRMTSAPNHTYMGQGGQMMMATNVGPLGPSRLIPVSIPGSRLNQQAGPSTERFDHYPQTVALAANTEEALDAAFAAYDNDFRSEMDQWVAQHGPEPTVDHDEIMKQLADELDDRRNAQDPGVLTQNDPENRAKLKAQEDQELCKYANEVLHIMEEGNEKFKNSSFTDLMRRIVNREVVVQDNELIDVATGEPTDPTARDNQDQPHIKVPPTPTAIIPPSDEEILSMQMATTEAEKARGKGKSKEEEVAPADQQNEQGAASSSST</sequence>
<organism evidence="2 3">
    <name type="scientific">Cytospora chrysosperma</name>
    <name type="common">Cytospora canker fungus</name>
    <name type="synonym">Sphaeria chrysosperma</name>
    <dbReference type="NCBI Taxonomy" id="252740"/>
    <lineage>
        <taxon>Eukaryota</taxon>
        <taxon>Fungi</taxon>
        <taxon>Dikarya</taxon>
        <taxon>Ascomycota</taxon>
        <taxon>Pezizomycotina</taxon>
        <taxon>Sordariomycetes</taxon>
        <taxon>Sordariomycetidae</taxon>
        <taxon>Diaporthales</taxon>
        <taxon>Cytosporaceae</taxon>
        <taxon>Cytospora</taxon>
    </lineage>
</organism>
<name>A0A423V9E1_CYTCH</name>
<reference evidence="2 3" key="1">
    <citation type="submission" date="2015-09" db="EMBL/GenBank/DDBJ databases">
        <title>Host preference determinants of Valsa canker pathogens revealed by comparative genomics.</title>
        <authorList>
            <person name="Yin Z."/>
            <person name="Huang L."/>
        </authorList>
    </citation>
    <scope>NUCLEOTIDE SEQUENCE [LARGE SCALE GENOMIC DNA]</scope>
    <source>
        <strain evidence="2 3">YSFL</strain>
    </source>
</reference>
<feature type="compositionally biased region" description="Basic and acidic residues" evidence="1">
    <location>
        <begin position="81"/>
        <end position="91"/>
    </location>
</feature>
<feature type="region of interest" description="Disordered" evidence="1">
    <location>
        <begin position="148"/>
        <end position="170"/>
    </location>
</feature>
<evidence type="ECO:0000256" key="1">
    <source>
        <dbReference type="SAM" id="MobiDB-lite"/>
    </source>
</evidence>
<protein>
    <recommendedName>
        <fullName evidence="4">Peroxin 20</fullName>
    </recommendedName>
</protein>
<evidence type="ECO:0008006" key="4">
    <source>
        <dbReference type="Google" id="ProtNLM"/>
    </source>
</evidence>
<feature type="compositionally biased region" description="Basic and acidic residues" evidence="1">
    <location>
        <begin position="368"/>
        <end position="377"/>
    </location>
</feature>